<sequence>MKMICFSRGITQSEALEEALVLWTEANNLDREDNDRQEPQ</sequence>
<comment type="caution">
    <text evidence="1">The sequence shown here is derived from an EMBL/GenBank/DDBJ whole genome shotgun (WGS) entry which is preliminary data.</text>
</comment>
<dbReference type="RefSeq" id="WP_283759911.1">
    <property type="nucleotide sequence ID" value="NZ_JAQOSQ010000030.1"/>
</dbReference>
<reference evidence="1 2" key="1">
    <citation type="submission" date="2023-01" db="EMBL/GenBank/DDBJ databases">
        <title>Novel diversity within Roseofilum (Cyanobacteria; Desertifilaceae) from marine benthic mats with descriptions of four novel species.</title>
        <authorList>
            <person name="Wang Y."/>
            <person name="Berthold D.E."/>
            <person name="Hu J."/>
            <person name="Lefler F.W."/>
            <person name="Laughinghouse H.D. IV."/>
        </authorList>
    </citation>
    <scope>NUCLEOTIDE SEQUENCE [LARGE SCALE GENOMIC DNA]</scope>
    <source>
        <strain evidence="1 2">BLCC-M143</strain>
    </source>
</reference>
<evidence type="ECO:0000313" key="2">
    <source>
        <dbReference type="Proteomes" id="UP001232992"/>
    </source>
</evidence>
<dbReference type="Proteomes" id="UP001232992">
    <property type="component" value="Unassembled WGS sequence"/>
</dbReference>
<keyword evidence="2" id="KW-1185">Reference proteome</keyword>
<dbReference type="EMBL" id="JAQOSQ010000030">
    <property type="protein sequence ID" value="MDJ1185265.1"/>
    <property type="molecule type" value="Genomic_DNA"/>
</dbReference>
<name>A0ABT7C1C6_9CYAN</name>
<evidence type="ECO:0000313" key="1">
    <source>
        <dbReference type="EMBL" id="MDJ1185265.1"/>
    </source>
</evidence>
<proteinExistence type="predicted"/>
<organism evidence="1 2">
    <name type="scientific">Roseofilum casamattae BLCC-M143</name>
    <dbReference type="NCBI Taxonomy" id="3022442"/>
    <lineage>
        <taxon>Bacteria</taxon>
        <taxon>Bacillati</taxon>
        <taxon>Cyanobacteriota</taxon>
        <taxon>Cyanophyceae</taxon>
        <taxon>Desertifilales</taxon>
        <taxon>Desertifilaceae</taxon>
        <taxon>Roseofilum</taxon>
        <taxon>Roseofilum casamattae</taxon>
    </lineage>
</organism>
<accession>A0ABT7C1C6</accession>
<protein>
    <submittedName>
        <fullName evidence="1">Uncharacterized protein</fullName>
    </submittedName>
</protein>
<gene>
    <name evidence="1" type="ORF">PMH09_18920</name>
</gene>